<dbReference type="InterPro" id="IPR001251">
    <property type="entry name" value="CRAL-TRIO_dom"/>
</dbReference>
<organism evidence="2 3">
    <name type="scientific">Ceratopteris richardii</name>
    <name type="common">Triangle waterfern</name>
    <dbReference type="NCBI Taxonomy" id="49495"/>
    <lineage>
        <taxon>Eukaryota</taxon>
        <taxon>Viridiplantae</taxon>
        <taxon>Streptophyta</taxon>
        <taxon>Embryophyta</taxon>
        <taxon>Tracheophyta</taxon>
        <taxon>Polypodiopsida</taxon>
        <taxon>Polypodiidae</taxon>
        <taxon>Polypodiales</taxon>
        <taxon>Pteridineae</taxon>
        <taxon>Pteridaceae</taxon>
        <taxon>Parkerioideae</taxon>
        <taxon>Ceratopteris</taxon>
    </lineage>
</organism>
<feature type="domain" description="CRAL-TRIO" evidence="1">
    <location>
        <begin position="83"/>
        <end position="247"/>
    </location>
</feature>
<dbReference type="SMART" id="SM00516">
    <property type="entry name" value="SEC14"/>
    <property type="match status" value="1"/>
</dbReference>
<protein>
    <recommendedName>
        <fullName evidence="1">CRAL-TRIO domain-containing protein</fullName>
    </recommendedName>
</protein>
<dbReference type="PANTHER" id="PTHR45824:SF22">
    <property type="entry name" value="SEC14P-LIKE PHOSPHATIDYLINOSITOL TRANSFER FAMILY PROTEIN"/>
    <property type="match status" value="1"/>
</dbReference>
<dbReference type="OMA" id="RPLFYMK"/>
<dbReference type="CDD" id="cd00170">
    <property type="entry name" value="SEC14"/>
    <property type="match status" value="1"/>
</dbReference>
<dbReference type="Pfam" id="PF03765">
    <property type="entry name" value="CRAL_TRIO_N"/>
    <property type="match status" value="1"/>
</dbReference>
<dbReference type="InterPro" id="IPR036273">
    <property type="entry name" value="CRAL/TRIO_N_dom_sf"/>
</dbReference>
<name>A0A8T2RRB7_CERRI</name>
<sequence>MMRWRSHEAADLTKTHVLDEGQAKVDELNASLGPLVGRARQYCSSDCLRRYLCARNWDVEKSKKMLEDSLSWRKSYRPEDLRWPDVAEEGETGKVYRADFFDKKGRSVLVLVPAKQNTSSCEGQLKHLVYLMENALFNLPPGQEQMVWLIDFTGWSFSTAVPVKTTREVVNVLQNHYPERLGNAILYNPPRIFGAFWKIVKHFLDRKTYQKILFVYSNNSESLKVMEELFDLDNLDAAFGGKRTEVYDHEKNGRQMEQDDARLSAYWEVE</sequence>
<dbReference type="SUPFAM" id="SSF46938">
    <property type="entry name" value="CRAL/TRIO N-terminal domain"/>
    <property type="match status" value="1"/>
</dbReference>
<dbReference type="FunFam" id="3.40.525.10:FF:000008">
    <property type="entry name" value="Phosphatidylinositol transfer protein 3"/>
    <property type="match status" value="1"/>
</dbReference>
<dbReference type="InterPro" id="IPR052578">
    <property type="entry name" value="PI_Transfer_CRAL-TRIO"/>
</dbReference>
<dbReference type="PANTHER" id="PTHR45824">
    <property type="entry name" value="GH16843P"/>
    <property type="match status" value="1"/>
</dbReference>
<comment type="caution">
    <text evidence="2">The sequence shown here is derived from an EMBL/GenBank/DDBJ whole genome shotgun (WGS) entry which is preliminary data.</text>
</comment>
<evidence type="ECO:0000259" key="1">
    <source>
        <dbReference type="PROSITE" id="PS50191"/>
    </source>
</evidence>
<dbReference type="Proteomes" id="UP000825935">
    <property type="component" value="Chromosome 25"/>
</dbReference>
<evidence type="ECO:0000313" key="3">
    <source>
        <dbReference type="Proteomes" id="UP000825935"/>
    </source>
</evidence>
<dbReference type="PROSITE" id="PS50191">
    <property type="entry name" value="CRAL_TRIO"/>
    <property type="match status" value="1"/>
</dbReference>
<gene>
    <name evidence="2" type="ORF">KP509_25G037400</name>
</gene>
<dbReference type="Pfam" id="PF00650">
    <property type="entry name" value="CRAL_TRIO"/>
    <property type="match status" value="1"/>
</dbReference>
<evidence type="ECO:0000313" key="2">
    <source>
        <dbReference type="EMBL" id="KAH7298324.1"/>
    </source>
</evidence>
<dbReference type="AlphaFoldDB" id="A0A8T2RRB7"/>
<dbReference type="InterPro" id="IPR036865">
    <property type="entry name" value="CRAL-TRIO_dom_sf"/>
</dbReference>
<keyword evidence="3" id="KW-1185">Reference proteome</keyword>
<dbReference type="SUPFAM" id="SSF52087">
    <property type="entry name" value="CRAL/TRIO domain"/>
    <property type="match status" value="1"/>
</dbReference>
<dbReference type="Gene3D" id="3.40.525.10">
    <property type="entry name" value="CRAL-TRIO lipid binding domain"/>
    <property type="match status" value="1"/>
</dbReference>
<dbReference type="OrthoDB" id="75724at2759"/>
<dbReference type="SMART" id="SM01100">
    <property type="entry name" value="CRAL_TRIO_N"/>
    <property type="match status" value="1"/>
</dbReference>
<dbReference type="GO" id="GO:0008526">
    <property type="term" value="F:phosphatidylinositol transfer activity"/>
    <property type="evidence" value="ECO:0007669"/>
    <property type="project" value="TreeGrafter"/>
</dbReference>
<reference evidence="2" key="1">
    <citation type="submission" date="2021-08" db="EMBL/GenBank/DDBJ databases">
        <title>WGS assembly of Ceratopteris richardii.</title>
        <authorList>
            <person name="Marchant D.B."/>
            <person name="Chen G."/>
            <person name="Jenkins J."/>
            <person name="Shu S."/>
            <person name="Leebens-Mack J."/>
            <person name="Grimwood J."/>
            <person name="Schmutz J."/>
            <person name="Soltis P."/>
            <person name="Soltis D."/>
            <person name="Chen Z.-H."/>
        </authorList>
    </citation>
    <scope>NUCLEOTIDE SEQUENCE</scope>
    <source>
        <strain evidence="2">Whitten #5841</strain>
        <tissue evidence="2">Leaf</tissue>
    </source>
</reference>
<accession>A0A8T2RRB7</accession>
<dbReference type="InterPro" id="IPR011074">
    <property type="entry name" value="CRAL/TRIO_N_dom"/>
</dbReference>
<proteinExistence type="predicted"/>
<dbReference type="EMBL" id="CM035430">
    <property type="protein sequence ID" value="KAH7298324.1"/>
    <property type="molecule type" value="Genomic_DNA"/>
</dbReference>